<sequence>MEIKTEREQFSERLRLALNSAYPKGYKTSQIAIKFNLQHPNEPVTQQAVHKWLNGLAIPSKDKLQTLANWLNISPEWLRYGLEEQEYDVDEILSNLIKGLSKKQKKLLISVITEFK</sequence>
<protein>
    <submittedName>
        <fullName evidence="2">Helix-turn-helix domain-containing protein</fullName>
    </submittedName>
</protein>
<evidence type="ECO:0000313" key="2">
    <source>
        <dbReference type="EMBL" id="QPB43022.1"/>
    </source>
</evidence>
<dbReference type="Proteomes" id="UP000663069">
    <property type="component" value="Chromosome"/>
</dbReference>
<accession>A0ABX6UY67</accession>
<feature type="domain" description="HTH cro/C1-type" evidence="1">
    <location>
        <begin position="44"/>
        <end position="78"/>
    </location>
</feature>
<dbReference type="SUPFAM" id="SSF47413">
    <property type="entry name" value="lambda repressor-like DNA-binding domains"/>
    <property type="match status" value="1"/>
</dbReference>
<dbReference type="InterPro" id="IPR010982">
    <property type="entry name" value="Lambda_DNA-bd_dom_sf"/>
</dbReference>
<reference evidence="2 3" key="1">
    <citation type="submission" date="2020-10" db="EMBL/GenBank/DDBJ databases">
        <title>Genome Sequencing of Rodentibacter spp. strain DSM111151.</title>
        <authorList>
            <person name="Benga L."/>
            <person name="Lautwein T."/>
        </authorList>
    </citation>
    <scope>NUCLEOTIDE SEQUENCE [LARGE SCALE GENOMIC DNA]</scope>
    <source>
        <strain evidence="2 3">DSM 111151</strain>
    </source>
</reference>
<keyword evidence="3" id="KW-1185">Reference proteome</keyword>
<evidence type="ECO:0000259" key="1">
    <source>
        <dbReference type="PROSITE" id="PS50943"/>
    </source>
</evidence>
<name>A0ABX6UY67_9PAST</name>
<organism evidence="2 3">
    <name type="scientific">Rodentibacter haemolyticus</name>
    <dbReference type="NCBI Taxonomy" id="2778911"/>
    <lineage>
        <taxon>Bacteria</taxon>
        <taxon>Pseudomonadati</taxon>
        <taxon>Pseudomonadota</taxon>
        <taxon>Gammaproteobacteria</taxon>
        <taxon>Pasteurellales</taxon>
        <taxon>Pasteurellaceae</taxon>
        <taxon>Rodentibacter</taxon>
    </lineage>
</organism>
<dbReference type="Gene3D" id="1.10.260.40">
    <property type="entry name" value="lambda repressor-like DNA-binding domains"/>
    <property type="match status" value="1"/>
</dbReference>
<dbReference type="EMBL" id="CP063056">
    <property type="protein sequence ID" value="QPB43022.1"/>
    <property type="molecule type" value="Genomic_DNA"/>
</dbReference>
<gene>
    <name evidence="2" type="ORF">IHV77_02580</name>
</gene>
<dbReference type="RefSeq" id="WP_194812599.1">
    <property type="nucleotide sequence ID" value="NZ_CP063056.1"/>
</dbReference>
<proteinExistence type="predicted"/>
<dbReference type="PROSITE" id="PS50943">
    <property type="entry name" value="HTH_CROC1"/>
    <property type="match status" value="1"/>
</dbReference>
<dbReference type="Pfam" id="PF01381">
    <property type="entry name" value="HTH_3"/>
    <property type="match status" value="1"/>
</dbReference>
<dbReference type="InterPro" id="IPR001387">
    <property type="entry name" value="Cro/C1-type_HTH"/>
</dbReference>
<evidence type="ECO:0000313" key="3">
    <source>
        <dbReference type="Proteomes" id="UP000663069"/>
    </source>
</evidence>